<evidence type="ECO:0000256" key="1">
    <source>
        <dbReference type="SAM" id="MobiDB-lite"/>
    </source>
</evidence>
<dbReference type="Pfam" id="PF06258">
    <property type="entry name" value="Mito_fiss_Elm1"/>
    <property type="match status" value="1"/>
</dbReference>
<reference evidence="3" key="1">
    <citation type="journal article" date="2019" name="Int. J. Syst. Evol. Microbiol.">
        <title>The Global Catalogue of Microorganisms (GCM) 10K type strain sequencing project: providing services to taxonomists for standard genome sequencing and annotation.</title>
        <authorList>
            <consortium name="The Broad Institute Genomics Platform"/>
            <consortium name="The Broad Institute Genome Sequencing Center for Infectious Disease"/>
            <person name="Wu L."/>
            <person name="Ma J."/>
        </authorList>
    </citation>
    <scope>NUCLEOTIDE SEQUENCE [LARGE SCALE GENOMIC DNA]</scope>
    <source>
        <strain evidence="3">JCM 3369</strain>
    </source>
</reference>
<evidence type="ECO:0000313" key="3">
    <source>
        <dbReference type="Proteomes" id="UP001597327"/>
    </source>
</evidence>
<organism evidence="2 3">
    <name type="scientific">Roseibium aestuarii</name>
    <dbReference type="NCBI Taxonomy" id="2600299"/>
    <lineage>
        <taxon>Bacteria</taxon>
        <taxon>Pseudomonadati</taxon>
        <taxon>Pseudomonadota</taxon>
        <taxon>Alphaproteobacteria</taxon>
        <taxon>Hyphomicrobiales</taxon>
        <taxon>Stappiaceae</taxon>
        <taxon>Roseibium</taxon>
    </lineage>
</organism>
<dbReference type="PANTHER" id="PTHR33986">
    <property type="entry name" value="OS02G0535700 PROTEIN"/>
    <property type="match status" value="1"/>
</dbReference>
<dbReference type="InterPro" id="IPR009367">
    <property type="entry name" value="Elm1-like"/>
</dbReference>
<comment type="caution">
    <text evidence="2">The sequence shown here is derived from an EMBL/GenBank/DDBJ whole genome shotgun (WGS) entry which is preliminary data.</text>
</comment>
<keyword evidence="3" id="KW-1185">Reference proteome</keyword>
<dbReference type="PANTHER" id="PTHR33986:SF15">
    <property type="entry name" value="MITOCHONDRIAL FISSION PROTEIN ELM1"/>
    <property type="match status" value="1"/>
</dbReference>
<feature type="region of interest" description="Disordered" evidence="1">
    <location>
        <begin position="329"/>
        <end position="352"/>
    </location>
</feature>
<accession>A0ABW4JW77</accession>
<dbReference type="EMBL" id="JBHUFA010000004">
    <property type="protein sequence ID" value="MFD1696399.1"/>
    <property type="molecule type" value="Genomic_DNA"/>
</dbReference>
<evidence type="ECO:0000313" key="2">
    <source>
        <dbReference type="EMBL" id="MFD1696399.1"/>
    </source>
</evidence>
<gene>
    <name evidence="2" type="ORF">ACFSC7_12790</name>
</gene>
<proteinExistence type="predicted"/>
<dbReference type="SUPFAM" id="SSF53756">
    <property type="entry name" value="UDP-Glycosyltransferase/glycogen phosphorylase"/>
    <property type="match status" value="1"/>
</dbReference>
<feature type="compositionally biased region" description="Low complexity" evidence="1">
    <location>
        <begin position="332"/>
        <end position="346"/>
    </location>
</feature>
<dbReference type="RefSeq" id="WP_244304552.1">
    <property type="nucleotide sequence ID" value="NZ_JBHUFA010000004.1"/>
</dbReference>
<sequence length="352" mass="36919">MPAAQTPTPLDAAPLTCWVVTDGKAGDEGQCIGVANALGAETRVLRVAPRRPWSWLLPRGPLDPREAPGAATSPFQSPYPDVAIASGRRAVAYLAAIKRASAGRTLTVCLKDPRIGPRAADLIWVQTHDPLRGDNVLVTPTSPHRFSASLLKAQRATPLAEIESLPHPRIAVLVGGDSRHHRFSAQDQTRLLDGLRALAQGSGAGLMITASRRTPAPLAEGLARLAATGSHLMWDGSGDNPLPAYLANADAIVATADSTNMIGEAAATGRPIHVFHPTGGHAKIDRFLGTLREMGVIHPFPGPLKTTTYEPLDSTPLIAAAIRKALSRHPTPHAAGTGATEAACGPEETRKG</sequence>
<name>A0ABW4JW77_9HYPH</name>
<protein>
    <submittedName>
        <fullName evidence="2">Mitochondrial fission ELM1 family protein</fullName>
    </submittedName>
</protein>
<dbReference type="Proteomes" id="UP001597327">
    <property type="component" value="Unassembled WGS sequence"/>
</dbReference>